<evidence type="ECO:0000256" key="5">
    <source>
        <dbReference type="ARBA" id="ARBA00023049"/>
    </source>
</evidence>
<dbReference type="GO" id="GO:0008237">
    <property type="term" value="F:metallopeptidase activity"/>
    <property type="evidence" value="ECO:0007669"/>
    <property type="project" value="UniProtKB-KW"/>
</dbReference>
<dbReference type="PROSITE" id="PS01302">
    <property type="entry name" value="UPF0758"/>
    <property type="match status" value="1"/>
</dbReference>
<comment type="similarity">
    <text evidence="6">Belongs to the UPF0758 family.</text>
</comment>
<evidence type="ECO:0000256" key="1">
    <source>
        <dbReference type="ARBA" id="ARBA00022670"/>
    </source>
</evidence>
<dbReference type="Pfam" id="PF20582">
    <property type="entry name" value="UPF0758_N"/>
    <property type="match status" value="1"/>
</dbReference>
<keyword evidence="3" id="KW-0378">Hydrolase</keyword>
<evidence type="ECO:0000259" key="7">
    <source>
        <dbReference type="PROSITE" id="PS50249"/>
    </source>
</evidence>
<dbReference type="Proteomes" id="UP000462014">
    <property type="component" value="Unassembled WGS sequence"/>
</dbReference>
<dbReference type="Pfam" id="PF04002">
    <property type="entry name" value="RadC"/>
    <property type="match status" value="1"/>
</dbReference>
<keyword evidence="9" id="KW-1185">Reference proteome</keyword>
<evidence type="ECO:0000256" key="4">
    <source>
        <dbReference type="ARBA" id="ARBA00022833"/>
    </source>
</evidence>
<keyword evidence="5" id="KW-0482">Metalloprotease</keyword>
<keyword evidence="2" id="KW-0479">Metal-binding</keyword>
<proteinExistence type="inferred from homology"/>
<gene>
    <name evidence="8" type="primary">radC</name>
    <name evidence="8" type="ORF">GO621_05785</name>
</gene>
<reference evidence="8 9" key="1">
    <citation type="submission" date="2019-12" db="EMBL/GenBank/DDBJ databases">
        <title>Mucilaginibacter sp. HMF7410 genome sequencing and assembly.</title>
        <authorList>
            <person name="Kang H."/>
            <person name="Cha I."/>
            <person name="Kim H."/>
            <person name="Joh K."/>
        </authorList>
    </citation>
    <scope>NUCLEOTIDE SEQUENCE [LARGE SCALE GENOMIC DNA]</scope>
    <source>
        <strain evidence="8 9">HMF7410</strain>
    </source>
</reference>
<dbReference type="PANTHER" id="PTHR30471:SF3">
    <property type="entry name" value="UPF0758 PROTEIN YEES-RELATED"/>
    <property type="match status" value="1"/>
</dbReference>
<keyword evidence="4" id="KW-0862">Zinc</keyword>
<dbReference type="InterPro" id="IPR025657">
    <property type="entry name" value="RadC_JAB"/>
</dbReference>
<dbReference type="AlphaFoldDB" id="A0A7K1SUT7"/>
<evidence type="ECO:0000256" key="2">
    <source>
        <dbReference type="ARBA" id="ARBA00022723"/>
    </source>
</evidence>
<feature type="domain" description="MPN" evidence="7">
    <location>
        <begin position="110"/>
        <end position="232"/>
    </location>
</feature>
<keyword evidence="1" id="KW-0645">Protease</keyword>
<sequence>MENYEAKISIKSWAEEDRPREKLLAQGRRVLSDAELIAILIGSGSINESAVDLSKRILIHYAGDLNMLGKGSVNDLSKFKGIGEAKAITIIAALELGRRRKETEHKEAEKIGSSKDIFHLMHRHFADLNHEEFWIILLNRANKVLSKHLISKGGQAGTIADPKIIFQTALENHAASIILAHNHPSGNLKPSQADIDLTRKLRNAGSFLDIAIPDHLIFTDTKYYSFADEGMM</sequence>
<dbReference type="PROSITE" id="PS50249">
    <property type="entry name" value="MPN"/>
    <property type="match status" value="1"/>
</dbReference>
<protein>
    <submittedName>
        <fullName evidence="8">DNA repair protein RadC</fullName>
    </submittedName>
</protein>
<name>A0A7K1SUT7_9SPHI</name>
<evidence type="ECO:0000313" key="9">
    <source>
        <dbReference type="Proteomes" id="UP000462014"/>
    </source>
</evidence>
<dbReference type="InterPro" id="IPR046778">
    <property type="entry name" value="UPF0758_N"/>
</dbReference>
<dbReference type="SUPFAM" id="SSF102712">
    <property type="entry name" value="JAB1/MPN domain"/>
    <property type="match status" value="1"/>
</dbReference>
<comment type="caution">
    <text evidence="8">The sequence shown here is derived from an EMBL/GenBank/DDBJ whole genome shotgun (WGS) entry which is preliminary data.</text>
</comment>
<evidence type="ECO:0000256" key="3">
    <source>
        <dbReference type="ARBA" id="ARBA00022801"/>
    </source>
</evidence>
<evidence type="ECO:0000256" key="6">
    <source>
        <dbReference type="RuleBase" id="RU003797"/>
    </source>
</evidence>
<dbReference type="Gene3D" id="3.40.140.10">
    <property type="entry name" value="Cytidine Deaminase, domain 2"/>
    <property type="match status" value="1"/>
</dbReference>
<dbReference type="InterPro" id="IPR020891">
    <property type="entry name" value="UPF0758_CS"/>
</dbReference>
<accession>A0A7K1SUT7</accession>
<organism evidence="8 9">
    <name type="scientific">Mucilaginibacter arboris</name>
    <dbReference type="NCBI Taxonomy" id="2682090"/>
    <lineage>
        <taxon>Bacteria</taxon>
        <taxon>Pseudomonadati</taxon>
        <taxon>Bacteroidota</taxon>
        <taxon>Sphingobacteriia</taxon>
        <taxon>Sphingobacteriales</taxon>
        <taxon>Sphingobacteriaceae</taxon>
        <taxon>Mucilaginibacter</taxon>
    </lineage>
</organism>
<dbReference type="EMBL" id="WPIK01000004">
    <property type="protein sequence ID" value="MVN21043.1"/>
    <property type="molecule type" value="Genomic_DNA"/>
</dbReference>
<dbReference type="RefSeq" id="WP_157565060.1">
    <property type="nucleotide sequence ID" value="NZ_WPIK01000004.1"/>
</dbReference>
<dbReference type="CDD" id="cd08071">
    <property type="entry name" value="MPN_DUF2466"/>
    <property type="match status" value="1"/>
</dbReference>
<evidence type="ECO:0000313" key="8">
    <source>
        <dbReference type="EMBL" id="MVN21043.1"/>
    </source>
</evidence>
<dbReference type="InterPro" id="IPR010994">
    <property type="entry name" value="RuvA_2-like"/>
</dbReference>
<dbReference type="GO" id="GO:0006508">
    <property type="term" value="P:proteolysis"/>
    <property type="evidence" value="ECO:0007669"/>
    <property type="project" value="UniProtKB-KW"/>
</dbReference>
<dbReference type="NCBIfam" id="NF000642">
    <property type="entry name" value="PRK00024.1"/>
    <property type="match status" value="1"/>
</dbReference>
<dbReference type="GO" id="GO:0046872">
    <property type="term" value="F:metal ion binding"/>
    <property type="evidence" value="ECO:0007669"/>
    <property type="project" value="UniProtKB-KW"/>
</dbReference>
<dbReference type="InterPro" id="IPR001405">
    <property type="entry name" value="UPF0758"/>
</dbReference>
<dbReference type="NCBIfam" id="TIGR00608">
    <property type="entry name" value="radc"/>
    <property type="match status" value="1"/>
</dbReference>
<dbReference type="PANTHER" id="PTHR30471">
    <property type="entry name" value="DNA REPAIR PROTEIN RADC"/>
    <property type="match status" value="1"/>
</dbReference>
<dbReference type="SUPFAM" id="SSF47781">
    <property type="entry name" value="RuvA domain 2-like"/>
    <property type="match status" value="1"/>
</dbReference>
<dbReference type="InterPro" id="IPR037518">
    <property type="entry name" value="MPN"/>
</dbReference>